<dbReference type="SMART" id="SM00645">
    <property type="entry name" value="Pept_C1"/>
    <property type="match status" value="1"/>
</dbReference>
<dbReference type="GO" id="GO:0008234">
    <property type="term" value="F:cysteine-type peptidase activity"/>
    <property type="evidence" value="ECO:0007669"/>
    <property type="project" value="InterPro"/>
</dbReference>
<gene>
    <name evidence="3" type="ORF">CUN59_14430</name>
</gene>
<protein>
    <recommendedName>
        <fullName evidence="2">Peptidase C1A papain C-terminal domain-containing protein</fullName>
    </recommendedName>
</protein>
<dbReference type="InterPro" id="IPR029024">
    <property type="entry name" value="TerB-like"/>
</dbReference>
<dbReference type="Proteomes" id="UP000239589">
    <property type="component" value="Unassembled WGS sequence"/>
</dbReference>
<organism evidence="3 4">
    <name type="scientific">Cuspidothrix issatschenkoi CHARLIE-1</name>
    <dbReference type="NCBI Taxonomy" id="2052836"/>
    <lineage>
        <taxon>Bacteria</taxon>
        <taxon>Bacillati</taxon>
        <taxon>Cyanobacteriota</taxon>
        <taxon>Cyanophyceae</taxon>
        <taxon>Nostocales</taxon>
        <taxon>Aphanizomenonaceae</taxon>
        <taxon>Cuspidothrix</taxon>
    </lineage>
</organism>
<dbReference type="CDD" id="cd07176">
    <property type="entry name" value="terB"/>
    <property type="match status" value="1"/>
</dbReference>
<comment type="caution">
    <text evidence="3">The sequence shown here is derived from an EMBL/GenBank/DDBJ whole genome shotgun (WGS) entry which is preliminary data.</text>
</comment>
<reference evidence="3 4" key="1">
    <citation type="submission" date="2018-02" db="EMBL/GenBank/DDBJ databases">
        <title>Discovery of a pederin family compound in a non-symbiotic bloom-forming cyanobacterium.</title>
        <authorList>
            <person name="Kust A."/>
            <person name="Mares J."/>
            <person name="Jokela J."/>
            <person name="Urajova P."/>
            <person name="Hajek J."/>
            <person name="Saurav K."/>
            <person name="Voracova K."/>
            <person name="Fewer D.P."/>
            <person name="Haapaniemi E."/>
            <person name="Permi P."/>
            <person name="Rehakova K."/>
            <person name="Sivonen K."/>
            <person name="Hrouzek P."/>
        </authorList>
    </citation>
    <scope>NUCLEOTIDE SEQUENCE [LARGE SCALE GENOMIC DNA]</scope>
    <source>
        <strain evidence="3 4">CHARLIE-1</strain>
    </source>
</reference>
<dbReference type="Pfam" id="PF00112">
    <property type="entry name" value="Peptidase_C1"/>
    <property type="match status" value="1"/>
</dbReference>
<sequence length="450" mass="51301">MSKKAVLSYVVDRNTGLWKALSGCSASQQEIPGSDIYKTERFTEEELPPQVDLRSFMTPVENQAGANSCTANAVVGGYEYVMNRVGQELDFSRLFVYYNARVLGLEHFGQDKIQDQGSSITLALMSLQEKGICHESTWAYEVTENGKVKNVNTQPVSHAYKEAAKLLNVPDFQWETPEQVSVELYSMKHCLAEGYPFIFGLTLFKSFDRVTAKGRVPMPDLNGDEGREEHGKHAMLCVGYKDSAEVFIVRNSWGEEWADGGYCYIPYEYMTNSDLCFECWKIKGTTDFDLSEDIWDQEDEDFDEEFYEEEDAEEQENCYLTLVESIAVICLYGADVDGLSDEESELLAGLYESYEIDTESLEEKINNLLEIGGFELLYNAAVQIILAEDAAEEAFQMSVEFALADECFSDEEYEYWTKLGQDLELDNDRATELFNEVLEEYDYEPFESLF</sequence>
<keyword evidence="4" id="KW-1185">Reference proteome</keyword>
<evidence type="ECO:0000313" key="4">
    <source>
        <dbReference type="Proteomes" id="UP000239589"/>
    </source>
</evidence>
<dbReference type="InterPro" id="IPR038765">
    <property type="entry name" value="Papain-like_cys_pep_sf"/>
</dbReference>
<dbReference type="RefSeq" id="WP_104388499.1">
    <property type="nucleotide sequence ID" value="NZ_PGEM01000105.1"/>
</dbReference>
<feature type="domain" description="Peptidase C1A papain C-terminal" evidence="2">
    <location>
        <begin position="47"/>
        <end position="275"/>
    </location>
</feature>
<dbReference type="InterPro" id="IPR013128">
    <property type="entry name" value="Peptidase_C1A"/>
</dbReference>
<comment type="similarity">
    <text evidence="1">Belongs to the peptidase C1 family.</text>
</comment>
<dbReference type="SUPFAM" id="SSF54001">
    <property type="entry name" value="Cysteine proteinases"/>
    <property type="match status" value="1"/>
</dbReference>
<proteinExistence type="inferred from homology"/>
<dbReference type="SUPFAM" id="SSF158682">
    <property type="entry name" value="TerB-like"/>
    <property type="match status" value="1"/>
</dbReference>
<evidence type="ECO:0000259" key="2">
    <source>
        <dbReference type="SMART" id="SM00645"/>
    </source>
</evidence>
<accession>A0A2S6CSF4</accession>
<dbReference type="InterPro" id="IPR000668">
    <property type="entry name" value="Peptidase_C1A_C"/>
</dbReference>
<dbReference type="Gene3D" id="3.90.70.10">
    <property type="entry name" value="Cysteine proteinases"/>
    <property type="match status" value="1"/>
</dbReference>
<dbReference type="PANTHER" id="PTHR12411">
    <property type="entry name" value="CYSTEINE PROTEASE FAMILY C1-RELATED"/>
    <property type="match status" value="1"/>
</dbReference>
<evidence type="ECO:0000313" key="3">
    <source>
        <dbReference type="EMBL" id="PPJ62632.1"/>
    </source>
</evidence>
<dbReference type="AlphaFoldDB" id="A0A2S6CSF4"/>
<dbReference type="GO" id="GO:0006508">
    <property type="term" value="P:proteolysis"/>
    <property type="evidence" value="ECO:0007669"/>
    <property type="project" value="InterPro"/>
</dbReference>
<dbReference type="CDD" id="cd02619">
    <property type="entry name" value="Peptidase_C1"/>
    <property type="match status" value="1"/>
</dbReference>
<dbReference type="OrthoDB" id="3648721at2"/>
<name>A0A2S6CSF4_9CYAN</name>
<dbReference type="EMBL" id="PGEM01000105">
    <property type="protein sequence ID" value="PPJ62632.1"/>
    <property type="molecule type" value="Genomic_DNA"/>
</dbReference>
<evidence type="ECO:0000256" key="1">
    <source>
        <dbReference type="ARBA" id="ARBA00008455"/>
    </source>
</evidence>